<name>A0A511SXI7_MYXFU</name>
<dbReference type="InterPro" id="IPR028973">
    <property type="entry name" value="PhnB-like"/>
</dbReference>
<evidence type="ECO:0000313" key="3">
    <source>
        <dbReference type="EMBL" id="SEU07548.1"/>
    </source>
</evidence>
<feature type="domain" description="PhnB-like" evidence="1">
    <location>
        <begin position="6"/>
        <end position="128"/>
    </location>
</feature>
<evidence type="ECO:0000313" key="5">
    <source>
        <dbReference type="Proteomes" id="UP000321514"/>
    </source>
</evidence>
<dbReference type="EMBL" id="BJXR01000017">
    <property type="protein sequence ID" value="GEN06624.1"/>
    <property type="molecule type" value="Genomic_DNA"/>
</dbReference>
<evidence type="ECO:0000313" key="4">
    <source>
        <dbReference type="Proteomes" id="UP000183760"/>
    </source>
</evidence>
<dbReference type="CDD" id="cd06588">
    <property type="entry name" value="PhnB_like"/>
    <property type="match status" value="1"/>
</dbReference>
<proteinExistence type="predicted"/>
<comment type="caution">
    <text evidence="2">The sequence shown here is derived from an EMBL/GenBank/DDBJ whole genome shotgun (WGS) entry which is preliminary data.</text>
</comment>
<dbReference type="Proteomes" id="UP000183760">
    <property type="component" value="Unassembled WGS sequence"/>
</dbReference>
<dbReference type="RefSeq" id="WP_046716734.1">
    <property type="nucleotide sequence ID" value="NZ_BJXR01000017.1"/>
</dbReference>
<dbReference type="SUPFAM" id="SSF54593">
    <property type="entry name" value="Glyoxalase/Bleomycin resistance protein/Dihydroxybiphenyl dioxygenase"/>
    <property type="match status" value="1"/>
</dbReference>
<reference evidence="3 4" key="1">
    <citation type="submission" date="2016-10" db="EMBL/GenBank/DDBJ databases">
        <authorList>
            <person name="Varghese N."/>
            <person name="Submissions S."/>
        </authorList>
    </citation>
    <scope>NUCLEOTIDE SEQUENCE [LARGE SCALE GENOMIC DNA]</scope>
    <source>
        <strain evidence="3 4">DSM 16525</strain>
    </source>
</reference>
<evidence type="ECO:0000259" key="1">
    <source>
        <dbReference type="Pfam" id="PF06983"/>
    </source>
</evidence>
<dbReference type="Gene3D" id="3.10.180.10">
    <property type="entry name" value="2,3-Dihydroxybiphenyl 1,2-Dioxygenase, domain 1"/>
    <property type="match status" value="1"/>
</dbReference>
<protein>
    <submittedName>
        <fullName evidence="3">Glyoxalase superfamily enzyme, possibly 3-demethylubiquinone-9 3-methyltransferase</fullName>
    </submittedName>
    <submittedName>
        <fullName evidence="2">VOC family protein</fullName>
    </submittedName>
</protein>
<dbReference type="OrthoDB" id="5293819at2"/>
<dbReference type="PANTHER" id="PTHR33990:SF2">
    <property type="entry name" value="PHNB-LIKE DOMAIN-CONTAINING PROTEIN"/>
    <property type="match status" value="1"/>
</dbReference>
<keyword evidence="4" id="KW-1185">Reference proteome</keyword>
<sequence length="167" mass="18577">MSQKLQRITQCLWFQSHEQTEAAVALYTSVFPNSRVITRTKYTEQSAGPSGQPPGAVMTILFSLDGQELLALNGGPHYKFTEAMSLIVNCETQAEVDHYWARLSEGGDEKAQQCGWLKDRFGVSWQVVPTELTQLLANTSPEKGARVTQALFKMKKLDLEALRRAAG</sequence>
<dbReference type="InterPro" id="IPR009725">
    <property type="entry name" value="3_dmu_93_MTrfase"/>
</dbReference>
<evidence type="ECO:0000313" key="2">
    <source>
        <dbReference type="EMBL" id="GEN06624.1"/>
    </source>
</evidence>
<reference evidence="2 5" key="2">
    <citation type="submission" date="2019-07" db="EMBL/GenBank/DDBJ databases">
        <title>Whole genome shotgun sequence of Myxococcus fulvus NBRC 100333.</title>
        <authorList>
            <person name="Hosoyama A."/>
            <person name="Uohara A."/>
            <person name="Ohji S."/>
            <person name="Ichikawa N."/>
        </authorList>
    </citation>
    <scope>NUCLEOTIDE SEQUENCE [LARGE SCALE GENOMIC DNA]</scope>
    <source>
        <strain evidence="2 5">NBRC 100333</strain>
    </source>
</reference>
<dbReference type="Pfam" id="PF06983">
    <property type="entry name" value="3-dmu-9_3-mt"/>
    <property type="match status" value="1"/>
</dbReference>
<gene>
    <name evidence="2" type="ORF">MFU01_16610</name>
    <name evidence="3" type="ORF">SAMN05443572_104742</name>
</gene>
<dbReference type="InterPro" id="IPR029068">
    <property type="entry name" value="Glyas_Bleomycin-R_OHBP_Dase"/>
</dbReference>
<dbReference type="STRING" id="1334629.MFUL124B02_40100"/>
<dbReference type="PIRSF" id="PIRSF021700">
    <property type="entry name" value="3_dmu_93_MTrfase"/>
    <property type="match status" value="1"/>
</dbReference>
<dbReference type="AlphaFoldDB" id="A0A511SXI7"/>
<organism evidence="2 5">
    <name type="scientific">Myxococcus fulvus</name>
    <dbReference type="NCBI Taxonomy" id="33"/>
    <lineage>
        <taxon>Bacteria</taxon>
        <taxon>Pseudomonadati</taxon>
        <taxon>Myxococcota</taxon>
        <taxon>Myxococcia</taxon>
        <taxon>Myxococcales</taxon>
        <taxon>Cystobacterineae</taxon>
        <taxon>Myxococcaceae</taxon>
        <taxon>Myxococcus</taxon>
    </lineage>
</organism>
<dbReference type="PANTHER" id="PTHR33990">
    <property type="entry name" value="PROTEIN YJDN-RELATED"/>
    <property type="match status" value="1"/>
</dbReference>
<dbReference type="EMBL" id="FOIB01000004">
    <property type="protein sequence ID" value="SEU07548.1"/>
    <property type="molecule type" value="Genomic_DNA"/>
</dbReference>
<accession>A0A511SXI7</accession>
<dbReference type="Proteomes" id="UP000321514">
    <property type="component" value="Unassembled WGS sequence"/>
</dbReference>